<gene>
    <name evidence="1" type="ORF">A2462_06375</name>
</gene>
<organism evidence="1 2">
    <name type="scientific">candidate division WOR-1 bacterium RIFOXYC2_FULL_41_25</name>
    <dbReference type="NCBI Taxonomy" id="1802586"/>
    <lineage>
        <taxon>Bacteria</taxon>
        <taxon>Bacillati</taxon>
        <taxon>Saganbacteria</taxon>
    </lineage>
</organism>
<sequence>MAGSILGVHFYKGANIFQLMFGSNLFAVPKGKETYLCAIDKAKGGFAGLRTSLPEQHREALAVMGERFAAMHSQLRERDPIGLHTIYRVRTTSQGKICFKPEDALGVMLTLPLEQEVITVDFLKFDDGLLFAPALLAHTCQGYFKRLFVSGQGLMAAFTAEYLSSQAATVVLGTSREEVAPACSEAALILAGVTLDYSHDIKLLGATPEASQLLQVTETALNVDLPPTELEAVGQLPAFRGGTETAWGISITPIEAYRFLNRAMATLPELFPHLFNDSKLKGVSGFTYLLTSSGEQEILYTAIKNGQIEVAQFLRKAKPQPS</sequence>
<proteinExistence type="predicted"/>
<dbReference type="EMBL" id="MEUI01000039">
    <property type="protein sequence ID" value="OGC33168.1"/>
    <property type="molecule type" value="Genomic_DNA"/>
</dbReference>
<evidence type="ECO:0000313" key="1">
    <source>
        <dbReference type="EMBL" id="OGC33168.1"/>
    </source>
</evidence>
<comment type="caution">
    <text evidence="1">The sequence shown here is derived from an EMBL/GenBank/DDBJ whole genome shotgun (WGS) entry which is preliminary data.</text>
</comment>
<name>A0A1F4TKB3_UNCSA</name>
<accession>A0A1F4TKB3</accession>
<evidence type="ECO:0000313" key="2">
    <source>
        <dbReference type="Proteomes" id="UP000177309"/>
    </source>
</evidence>
<dbReference type="AlphaFoldDB" id="A0A1F4TKB3"/>
<reference evidence="1 2" key="1">
    <citation type="journal article" date="2016" name="Nat. Commun.">
        <title>Thousands of microbial genomes shed light on interconnected biogeochemical processes in an aquifer system.</title>
        <authorList>
            <person name="Anantharaman K."/>
            <person name="Brown C.T."/>
            <person name="Hug L.A."/>
            <person name="Sharon I."/>
            <person name="Castelle C.J."/>
            <person name="Probst A.J."/>
            <person name="Thomas B.C."/>
            <person name="Singh A."/>
            <person name="Wilkins M.J."/>
            <person name="Karaoz U."/>
            <person name="Brodie E.L."/>
            <person name="Williams K.H."/>
            <person name="Hubbard S.S."/>
            <person name="Banfield J.F."/>
        </authorList>
    </citation>
    <scope>NUCLEOTIDE SEQUENCE [LARGE SCALE GENOMIC DNA]</scope>
</reference>
<dbReference type="Proteomes" id="UP000177309">
    <property type="component" value="Unassembled WGS sequence"/>
</dbReference>
<protein>
    <submittedName>
        <fullName evidence="1">Uncharacterized protein</fullName>
    </submittedName>
</protein>